<dbReference type="SMART" id="SM00382">
    <property type="entry name" value="AAA"/>
    <property type="match status" value="1"/>
</dbReference>
<dbReference type="GO" id="GO:0005524">
    <property type="term" value="F:ATP binding"/>
    <property type="evidence" value="ECO:0007669"/>
    <property type="project" value="UniProtKB-KW"/>
</dbReference>
<sequence>MTTPTGMDTNTDTPAVNVSHLVKRYGDMVALDYFDLDVKAGEIFGLLGPNGSGKTTAINCILALLTYDSGTIRVFGEPITPGSYALKRRIGIVPQNVAVFNELTVIENIDYFCSLYVPRRAEREPLVEEAIDFVGLGEFRKYRPGKLSGGLLRRLNIACGIAHKPDLIFFDEPTVAVDPQSRNAILEGIQRLNRSGATVIYTSHYMEEVEQICDRILIMDHGRHLALGTAEELKGMIDTGERISVETLDLSDETLHRIQQLGFVIDAVYDGRELAVRCRHGDHNLVDLLGILRESGAGIGHLTSRPPTLNDVFLELTGTALRD</sequence>
<protein>
    <submittedName>
        <fullName evidence="5">ABC transporter ATP-binding protein</fullName>
    </submittedName>
</protein>
<dbReference type="PANTHER" id="PTHR43582">
    <property type="entry name" value="LINEARMYCIN RESISTANCE ATP-BINDING PROTEIN LNRL"/>
    <property type="match status" value="1"/>
</dbReference>
<keyword evidence="1" id="KW-0813">Transport</keyword>
<dbReference type="InterPro" id="IPR027417">
    <property type="entry name" value="P-loop_NTPase"/>
</dbReference>
<dbReference type="EMBL" id="MWWV01000019">
    <property type="protein sequence ID" value="OZG55475.1"/>
    <property type="molecule type" value="Genomic_DNA"/>
</dbReference>
<keyword evidence="6" id="KW-1185">Reference proteome</keyword>
<name>A0A261F8T4_9BIFI</name>
<dbReference type="GO" id="GO:0016887">
    <property type="term" value="F:ATP hydrolysis activity"/>
    <property type="evidence" value="ECO:0007669"/>
    <property type="project" value="InterPro"/>
</dbReference>
<dbReference type="PANTHER" id="PTHR43582:SF2">
    <property type="entry name" value="LINEARMYCIN RESISTANCE ATP-BINDING PROTEIN LNRL"/>
    <property type="match status" value="1"/>
</dbReference>
<evidence type="ECO:0000313" key="6">
    <source>
        <dbReference type="Proteomes" id="UP000216444"/>
    </source>
</evidence>
<accession>A0A261F8T4</accession>
<reference evidence="5 6" key="1">
    <citation type="journal article" date="2017" name="BMC Genomics">
        <title>Comparative genomic and phylogenomic analyses of the Bifidobacteriaceae family.</title>
        <authorList>
            <person name="Lugli G.A."/>
            <person name="Milani C."/>
            <person name="Turroni F."/>
            <person name="Duranti S."/>
            <person name="Mancabelli L."/>
            <person name="Mangifesta M."/>
            <person name="Ferrario C."/>
            <person name="Modesto M."/>
            <person name="Mattarelli P."/>
            <person name="Jiri K."/>
            <person name="van Sinderen D."/>
            <person name="Ventura M."/>
        </authorList>
    </citation>
    <scope>NUCLEOTIDE SEQUENCE [LARGE SCALE GENOMIC DNA]</scope>
    <source>
        <strain evidence="5 6">DSM 100201</strain>
    </source>
</reference>
<keyword evidence="3 5" id="KW-0067">ATP-binding</keyword>
<evidence type="ECO:0000313" key="5">
    <source>
        <dbReference type="EMBL" id="OZG55475.1"/>
    </source>
</evidence>
<evidence type="ECO:0000256" key="1">
    <source>
        <dbReference type="ARBA" id="ARBA00022448"/>
    </source>
</evidence>
<dbReference type="PROSITE" id="PS50893">
    <property type="entry name" value="ABC_TRANSPORTER_2"/>
    <property type="match status" value="1"/>
</dbReference>
<dbReference type="SUPFAM" id="SSF52540">
    <property type="entry name" value="P-loop containing nucleoside triphosphate hydrolases"/>
    <property type="match status" value="1"/>
</dbReference>
<dbReference type="InterPro" id="IPR003439">
    <property type="entry name" value="ABC_transporter-like_ATP-bd"/>
</dbReference>
<dbReference type="Pfam" id="PF13732">
    <property type="entry name" value="DrrA1-3_C"/>
    <property type="match status" value="1"/>
</dbReference>
<organism evidence="5 6">
    <name type="scientific">Bifidobacterium tissieri</name>
    <dbReference type="NCBI Taxonomy" id="1630162"/>
    <lineage>
        <taxon>Bacteria</taxon>
        <taxon>Bacillati</taxon>
        <taxon>Actinomycetota</taxon>
        <taxon>Actinomycetes</taxon>
        <taxon>Bifidobacteriales</taxon>
        <taxon>Bifidobacteriaceae</taxon>
        <taxon>Bifidobacterium</taxon>
    </lineage>
</organism>
<comment type="caution">
    <text evidence="5">The sequence shown here is derived from an EMBL/GenBank/DDBJ whole genome shotgun (WGS) entry which is preliminary data.</text>
</comment>
<feature type="domain" description="ABC transporter" evidence="4">
    <location>
        <begin position="16"/>
        <end position="246"/>
    </location>
</feature>
<gene>
    <name evidence="5" type="ORF">BTIS_2052</name>
</gene>
<dbReference type="Proteomes" id="UP000216444">
    <property type="component" value="Unassembled WGS sequence"/>
</dbReference>
<evidence type="ECO:0000259" key="4">
    <source>
        <dbReference type="PROSITE" id="PS50893"/>
    </source>
</evidence>
<keyword evidence="2" id="KW-0547">Nucleotide-binding</keyword>
<dbReference type="InterPro" id="IPR025302">
    <property type="entry name" value="DrrA1/2-like_C"/>
</dbReference>
<dbReference type="Pfam" id="PF00005">
    <property type="entry name" value="ABC_tran"/>
    <property type="match status" value="1"/>
</dbReference>
<evidence type="ECO:0000256" key="3">
    <source>
        <dbReference type="ARBA" id="ARBA00022840"/>
    </source>
</evidence>
<dbReference type="RefSeq" id="WP_094665232.1">
    <property type="nucleotide sequence ID" value="NZ_MWWV01000019.1"/>
</dbReference>
<proteinExistence type="predicted"/>
<evidence type="ECO:0000256" key="2">
    <source>
        <dbReference type="ARBA" id="ARBA00022741"/>
    </source>
</evidence>
<dbReference type="AlphaFoldDB" id="A0A261F8T4"/>
<dbReference type="Gene3D" id="3.40.50.300">
    <property type="entry name" value="P-loop containing nucleotide triphosphate hydrolases"/>
    <property type="match status" value="1"/>
</dbReference>
<dbReference type="InterPro" id="IPR003593">
    <property type="entry name" value="AAA+_ATPase"/>
</dbReference>